<protein>
    <submittedName>
        <fullName evidence="1">Uncharacterized protein</fullName>
    </submittedName>
</protein>
<dbReference type="EMBL" id="LJYW01000001">
    <property type="protein sequence ID" value="KPL54616.1"/>
    <property type="molecule type" value="Genomic_DNA"/>
</dbReference>
<evidence type="ECO:0000313" key="2">
    <source>
        <dbReference type="Proteomes" id="UP000048984"/>
    </source>
</evidence>
<dbReference type="RefSeq" id="WP_054360783.1">
    <property type="nucleotide sequence ID" value="NZ_LJYW01000001.1"/>
</dbReference>
<dbReference type="AlphaFoldDB" id="A0A0P6WII9"/>
<reference evidence="1 2" key="2">
    <citation type="submission" date="2015-10" db="EMBL/GenBank/DDBJ databases">
        <title>Draft Genome Sequence of Prosthecomicrobium hirschii ATCC 27832.</title>
        <authorList>
            <person name="Daniel J."/>
            <person name="Givan S.A."/>
            <person name="Brun Y.V."/>
            <person name="Brown P.J."/>
        </authorList>
    </citation>
    <scope>NUCLEOTIDE SEQUENCE [LARGE SCALE GENOMIC DNA]</scope>
    <source>
        <strain evidence="1 2">16</strain>
    </source>
</reference>
<sequence>MTTIAISQFKAIQAPDNKEVRIDSQDQVTTAKRGFFGRVVRFFNPSIQNSETRETAGQLLKSLRAKYGNEVGTEAFMRARSDLRISRNGNLFVDVSKPITAREVRVALQEAKKLKKELAGVSELSPYGGSRFDDLAKKVGVDPDTLTGAQKRFYSQRLKDMALSDNVGRQRHAQKNGDEHPSFASADDLEKIAGKLLKYAAGLDDKTIRSRDQAWTSAHGAGKQFAEFLAGSREGGPVELVKALRIFDSRLGNLKEETLTGGATGGVGGDDLATARFVGMDSMLARMSPDEARALYDDFMKQDSNARQLAFGLGAVLSHSGMENKKDQELAMANSSAAQSMWANLKEFIKCVGERGGVEDIDSDLDTMMNAGMDIDRKDLASGQVPGKILSDAGLTDGARAVKSVGQILPTVLEEGVVQLRIYKQEQENERLAMLNEQNL</sequence>
<dbReference type="Proteomes" id="UP000048984">
    <property type="component" value="Unassembled WGS sequence"/>
</dbReference>
<gene>
    <name evidence="1" type="ORF">ABB55_22280</name>
</gene>
<name>A0A0P6WII9_9HYPH</name>
<dbReference type="STRING" id="665126.ABB55_22280"/>
<organism evidence="1 2">
    <name type="scientific">Prosthecodimorpha hirschii</name>
    <dbReference type="NCBI Taxonomy" id="665126"/>
    <lineage>
        <taxon>Bacteria</taxon>
        <taxon>Pseudomonadati</taxon>
        <taxon>Pseudomonadota</taxon>
        <taxon>Alphaproteobacteria</taxon>
        <taxon>Hyphomicrobiales</taxon>
        <taxon>Ancalomicrobiaceae</taxon>
        <taxon>Prosthecodimorpha</taxon>
    </lineage>
</organism>
<accession>A0A0P6WII9</accession>
<keyword evidence="2" id="KW-1185">Reference proteome</keyword>
<proteinExistence type="predicted"/>
<evidence type="ECO:0000313" key="1">
    <source>
        <dbReference type="EMBL" id="KPL54616.1"/>
    </source>
</evidence>
<reference evidence="1 2" key="1">
    <citation type="submission" date="2015-09" db="EMBL/GenBank/DDBJ databases">
        <authorList>
            <person name="Jackson K.R."/>
            <person name="Lunt B.L."/>
            <person name="Fisher J.N.B."/>
            <person name="Gardner A.V."/>
            <person name="Bailey M.E."/>
            <person name="Deus L.M."/>
            <person name="Earl A.S."/>
            <person name="Gibby P.D."/>
            <person name="Hartmann K.A."/>
            <person name="Liu J.E."/>
            <person name="Manci A.M."/>
            <person name="Nielsen D.A."/>
            <person name="Solomon M.B."/>
            <person name="Breakwell D.P."/>
            <person name="Burnett S.H."/>
            <person name="Grose J.H."/>
        </authorList>
    </citation>
    <scope>NUCLEOTIDE SEQUENCE [LARGE SCALE GENOMIC DNA]</scope>
    <source>
        <strain evidence="1 2">16</strain>
    </source>
</reference>
<comment type="caution">
    <text evidence="1">The sequence shown here is derived from an EMBL/GenBank/DDBJ whole genome shotgun (WGS) entry which is preliminary data.</text>
</comment>